<evidence type="ECO:0000259" key="11">
    <source>
        <dbReference type="Pfam" id="PF00593"/>
    </source>
</evidence>
<dbReference type="Gene3D" id="2.60.40.1120">
    <property type="entry name" value="Carboxypeptidase-like, regulatory domain"/>
    <property type="match status" value="1"/>
</dbReference>
<dbReference type="InterPro" id="IPR023996">
    <property type="entry name" value="TonB-dep_OMP_SusC/RagA"/>
</dbReference>
<keyword evidence="5 9" id="KW-0798">TonB box</keyword>
<dbReference type="EMBL" id="FTPU01000029">
    <property type="protein sequence ID" value="SIT97721.1"/>
    <property type="molecule type" value="Genomic_DNA"/>
</dbReference>
<evidence type="ECO:0000256" key="6">
    <source>
        <dbReference type="ARBA" id="ARBA00023136"/>
    </source>
</evidence>
<evidence type="ECO:0000256" key="3">
    <source>
        <dbReference type="ARBA" id="ARBA00022452"/>
    </source>
</evidence>
<dbReference type="Pfam" id="PF00593">
    <property type="entry name" value="TonB_dep_Rec_b-barrel"/>
    <property type="match status" value="1"/>
</dbReference>
<evidence type="ECO:0000256" key="2">
    <source>
        <dbReference type="ARBA" id="ARBA00022448"/>
    </source>
</evidence>
<keyword evidence="7 8" id="KW-0998">Cell outer membrane</keyword>
<dbReference type="AlphaFoldDB" id="A0A1U7Q0C2"/>
<dbReference type="Gene3D" id="2.40.170.20">
    <property type="entry name" value="TonB-dependent receptor, beta-barrel domain"/>
    <property type="match status" value="1"/>
</dbReference>
<dbReference type="InterPro" id="IPR012910">
    <property type="entry name" value="Plug_dom"/>
</dbReference>
<dbReference type="InterPro" id="IPR023997">
    <property type="entry name" value="TonB-dep_OMP_SusC/RagA_CS"/>
</dbReference>
<reference evidence="14" key="1">
    <citation type="submission" date="2016-10" db="EMBL/GenBank/DDBJ databases">
        <authorList>
            <person name="Varghese N."/>
            <person name="Submissions S."/>
        </authorList>
    </citation>
    <scope>NUCLEOTIDE SEQUENCE [LARGE SCALE GENOMIC DNA]</scope>
    <source>
        <strain evidence="14">DSM 19482</strain>
    </source>
</reference>
<dbReference type="STRING" id="1121284.SAMN05660493_02447"/>
<comment type="subcellular location">
    <subcellularLocation>
        <location evidence="1 8">Cell outer membrane</location>
        <topology evidence="1 8">Multi-pass membrane protein</topology>
    </subcellularLocation>
</comment>
<keyword evidence="6 8" id="KW-0472">Membrane</keyword>
<dbReference type="PROSITE" id="PS52016">
    <property type="entry name" value="TONB_DEPENDENT_REC_3"/>
    <property type="match status" value="1"/>
</dbReference>
<dbReference type="Pfam" id="PF07715">
    <property type="entry name" value="Plug"/>
    <property type="match status" value="1"/>
</dbReference>
<evidence type="ECO:0000313" key="14">
    <source>
        <dbReference type="Proteomes" id="UP000187261"/>
    </source>
</evidence>
<keyword evidence="10" id="KW-0732">Signal</keyword>
<evidence type="ECO:0000256" key="4">
    <source>
        <dbReference type="ARBA" id="ARBA00022692"/>
    </source>
</evidence>
<feature type="chain" id="PRO_5012504887" evidence="10">
    <location>
        <begin position="19"/>
        <end position="1062"/>
    </location>
</feature>
<evidence type="ECO:0000256" key="10">
    <source>
        <dbReference type="SAM" id="SignalP"/>
    </source>
</evidence>
<keyword evidence="4 8" id="KW-0812">Transmembrane</keyword>
<dbReference type="SUPFAM" id="SSF56935">
    <property type="entry name" value="Porins"/>
    <property type="match status" value="1"/>
</dbReference>
<dbReference type="OrthoDB" id="9768177at2"/>
<evidence type="ECO:0000313" key="13">
    <source>
        <dbReference type="EMBL" id="SIT97721.1"/>
    </source>
</evidence>
<dbReference type="NCBIfam" id="TIGR04057">
    <property type="entry name" value="SusC_RagA_signa"/>
    <property type="match status" value="1"/>
</dbReference>
<feature type="domain" description="TonB-dependent receptor-like beta-barrel" evidence="11">
    <location>
        <begin position="428"/>
        <end position="927"/>
    </location>
</feature>
<proteinExistence type="inferred from homology"/>
<keyword evidence="3 8" id="KW-1134">Transmembrane beta strand</keyword>
<feature type="domain" description="TonB-dependent receptor plug" evidence="12">
    <location>
        <begin position="115"/>
        <end position="220"/>
    </location>
</feature>
<dbReference type="RefSeq" id="WP_084173954.1">
    <property type="nucleotide sequence ID" value="NZ_FTPU01000029.1"/>
</dbReference>
<name>A0A1U7Q0C2_9FLAO</name>
<organism evidence="13 14">
    <name type="scientific">Epilithonimonas bovis DSM 19482</name>
    <dbReference type="NCBI Taxonomy" id="1121284"/>
    <lineage>
        <taxon>Bacteria</taxon>
        <taxon>Pseudomonadati</taxon>
        <taxon>Bacteroidota</taxon>
        <taxon>Flavobacteriia</taxon>
        <taxon>Flavobacteriales</taxon>
        <taxon>Weeksellaceae</taxon>
        <taxon>Chryseobacterium group</taxon>
        <taxon>Epilithonimonas</taxon>
    </lineage>
</organism>
<dbReference type="Gene3D" id="2.170.130.10">
    <property type="entry name" value="TonB-dependent receptor, plug domain"/>
    <property type="match status" value="1"/>
</dbReference>
<evidence type="ECO:0000256" key="7">
    <source>
        <dbReference type="ARBA" id="ARBA00023237"/>
    </source>
</evidence>
<gene>
    <name evidence="13" type="ORF">SAMN05660493_02447</name>
</gene>
<dbReference type="Proteomes" id="UP000187261">
    <property type="component" value="Unassembled WGS sequence"/>
</dbReference>
<evidence type="ECO:0000256" key="1">
    <source>
        <dbReference type="ARBA" id="ARBA00004571"/>
    </source>
</evidence>
<dbReference type="InterPro" id="IPR037066">
    <property type="entry name" value="Plug_dom_sf"/>
</dbReference>
<keyword evidence="14" id="KW-1185">Reference proteome</keyword>
<keyword evidence="2 8" id="KW-0813">Transport</keyword>
<comment type="similarity">
    <text evidence="8 9">Belongs to the TonB-dependent receptor family.</text>
</comment>
<evidence type="ECO:0000256" key="9">
    <source>
        <dbReference type="RuleBase" id="RU003357"/>
    </source>
</evidence>
<evidence type="ECO:0000256" key="5">
    <source>
        <dbReference type="ARBA" id="ARBA00023077"/>
    </source>
</evidence>
<dbReference type="InterPro" id="IPR008969">
    <property type="entry name" value="CarboxyPept-like_regulatory"/>
</dbReference>
<feature type="signal peptide" evidence="10">
    <location>
        <begin position="1"/>
        <end position="18"/>
    </location>
</feature>
<sequence>MNKYLLLPMLFATASIMAQQKISGHISDAASGKPLAGVTVVIQDSPAAALTDKEGYFTLAAPVPAIRLSIRKEGYQAITVDVQLPLKKPLHIVLAEKINDLEELTLTTGYQKLPKERATGSFSVVGSRDLDRQVSVNILDRLSAAANGIITDRGTANGQEQVMVRGLSTIRGPKSPLIVVDNFPYEGDIKNINPNTVESITILKDAAAASIWGARAANGVVVITTKKASTEQPLRVTLNTSLTLSGKPDLGYLPVISTSDFIDVEQVLFSKGFYNTDISSSQHTVLSPVVDLLNKAKNGQVTQAYAQQQIDALRAVDVRDDYRKYMYLPLENRQYALNLSAGSKTMAWSSSLGYDDNSGNLGEKYQRLSLRFQNTWKPLQGLTVDTGVWMIRSSTESGRSSYGSIVVKSNGLPYMQLADKNGNPLAVYRTYNQDYKTGLGNGRLLDWNYYPLTDWQHNQNTNTTTEWLLNAGLTYRIIKGLDAELRYQWQKRDGISEMLYDEQSYYTRNYTNLFTVLNTDGTAKYNVPRGSVFDRADSDTSVQNIRGQLNYNRNFGNHTIAAIAGAEARDITTSSLSNRYYGYNQNQLTFVDVDYNATLPRLIGGSSTLDGNSYFSKTTNRFVSLYTNAAYTFMNRYTISGSARRDASNLFGLKTNDLWNPFWSAGLAWNLSSEPFYNIAWLPGLKLRASYGFNGNINPAMVAVSTIGFQSTVSPYTGTPRATITNYYNPDLKWETTNVLNLGVDFTSRNGRLAGSVEWYRKKGDHLFGENPIDYTTGITSMVYNVAAMQGEGVDIALHSRNTVGVFKWNTTFNMTHYRDKVTTYYLSSRYGNQFVQASVPISGVEGKPVYSVFGYQWAGLDPQTGDPMGYLNGAVSKDYARITGTGTTVDDLQYFGSAVPVTYGNFTNSFNYHNFTLDVGMTYKLGYWFRRSSINYTALYRDWLGHSDYALRWQKPGDEIWTQVPSNLYVSNTSRDAFYAGSAALVEKGDHIRLQYINLSYDLSKKQWQGMPFTSMQIYTNLSNLGILWQASKSGRDPDYNIGNFMLTPPLTYTIGMRAQF</sequence>
<accession>A0A1U7Q0C2</accession>
<dbReference type="InterPro" id="IPR000531">
    <property type="entry name" value="Beta-barrel_TonB"/>
</dbReference>
<dbReference type="InterPro" id="IPR039426">
    <property type="entry name" value="TonB-dep_rcpt-like"/>
</dbReference>
<evidence type="ECO:0000256" key="8">
    <source>
        <dbReference type="PROSITE-ProRule" id="PRU01360"/>
    </source>
</evidence>
<dbReference type="GO" id="GO:0009279">
    <property type="term" value="C:cell outer membrane"/>
    <property type="evidence" value="ECO:0007669"/>
    <property type="project" value="UniProtKB-SubCell"/>
</dbReference>
<dbReference type="Pfam" id="PF13715">
    <property type="entry name" value="CarbopepD_reg_2"/>
    <property type="match status" value="1"/>
</dbReference>
<dbReference type="InterPro" id="IPR036942">
    <property type="entry name" value="Beta-barrel_TonB_sf"/>
</dbReference>
<dbReference type="NCBIfam" id="TIGR04056">
    <property type="entry name" value="OMP_RagA_SusC"/>
    <property type="match status" value="1"/>
</dbReference>
<evidence type="ECO:0000259" key="12">
    <source>
        <dbReference type="Pfam" id="PF07715"/>
    </source>
</evidence>
<protein>
    <submittedName>
        <fullName evidence="13">TonB-linked outer membrane protein, SusC/RagA family</fullName>
    </submittedName>
</protein>
<dbReference type="SUPFAM" id="SSF49464">
    <property type="entry name" value="Carboxypeptidase regulatory domain-like"/>
    <property type="match status" value="1"/>
</dbReference>